<dbReference type="GO" id="GO:0003677">
    <property type="term" value="F:DNA binding"/>
    <property type="evidence" value="ECO:0007669"/>
    <property type="project" value="InterPro"/>
</dbReference>
<dbReference type="OrthoDB" id="3867913at2"/>
<dbReference type="Pfam" id="PF01609">
    <property type="entry name" value="DDE_Tnp_1"/>
    <property type="match status" value="1"/>
</dbReference>
<dbReference type="PANTHER" id="PTHR30298">
    <property type="entry name" value="H REPEAT-ASSOCIATED PREDICTED TRANSPOSASE"/>
    <property type="match status" value="1"/>
</dbReference>
<name>A0A221NTI3_9ACTN</name>
<accession>A0A221NTI3</accession>
<gene>
    <name evidence="3" type="ORF">LK07_01040</name>
    <name evidence="4" type="ORF">LK07_06930</name>
</gene>
<dbReference type="RefSeq" id="WP_052318896.1">
    <property type="nucleotide sequence ID" value="NZ_CP021080.1"/>
</dbReference>
<dbReference type="Pfam" id="PF13808">
    <property type="entry name" value="DDE_Tnp_1_assoc"/>
    <property type="match status" value="1"/>
</dbReference>
<feature type="domain" description="Transposase IS4-like" evidence="1">
    <location>
        <begin position="170"/>
        <end position="387"/>
    </location>
</feature>
<proteinExistence type="predicted"/>
<dbReference type="STRING" id="1355015.LK06_005830"/>
<reference evidence="3 5" key="1">
    <citation type="submission" date="2017-07" db="EMBL/GenBank/DDBJ databases">
        <title>Genome sequence of Streptomyces pluripotens MUSC 137T.</title>
        <authorList>
            <person name="Ser H.-L."/>
            <person name="Lee L.-H."/>
        </authorList>
    </citation>
    <scope>NUCLEOTIDE SEQUENCE [LARGE SCALE GENOMIC DNA]</scope>
    <source>
        <strain evidence="3 5">MUSC 137</strain>
    </source>
</reference>
<evidence type="ECO:0000313" key="3">
    <source>
        <dbReference type="EMBL" id="ASN22845.1"/>
    </source>
</evidence>
<dbReference type="Proteomes" id="UP000031501">
    <property type="component" value="Chromosome"/>
</dbReference>
<evidence type="ECO:0000259" key="1">
    <source>
        <dbReference type="Pfam" id="PF01609"/>
    </source>
</evidence>
<sequence length="431" mass="47432">MFVPPSSPAVVPVSVAPRLEALGSDAARGHVRGLVAEFESVTDPRGACGVRYRVSSLLALVVCAMTPAGHDSITAAAEWCRRAAPEELAAFGLPYHPLLGRYRIPSEKTLRTVLGRLDPGEVSAAGYDHLRPLLSTASHSPEPLMPDGGIEREQRRAHRAAARAEPVRSRRRAIAVDGKCLRSAKRPDGSRVFVLSAVRHGDGITLASREIGAKTNEIPEFQPLLDQLDDADLKEAVVTADALHAQRDHATYLHERGAHYLLTIKNNQRGQARQLHALPWKEIPVIHRDDARGHGRHEQRLVQVVTVNGLLFPHAAQVLRIQRRRRLYGAKKWSSETVYAITDLPAEEASAAEIASWARGHWTVENIVHWCRDVTFNEDKSQVRTHNTPSVLAAVRDLIRGALKLAGYVNTAAGRRAHTERTLVLSLYGIT</sequence>
<dbReference type="GO" id="GO:0006313">
    <property type="term" value="P:DNA transposition"/>
    <property type="evidence" value="ECO:0007669"/>
    <property type="project" value="InterPro"/>
</dbReference>
<protein>
    <submittedName>
        <fullName evidence="3">ISAs1 family transposase</fullName>
    </submittedName>
</protein>
<dbReference type="InterPro" id="IPR002559">
    <property type="entry name" value="Transposase_11"/>
</dbReference>
<dbReference type="EMBL" id="CP022433">
    <property type="protein sequence ID" value="ASN22845.1"/>
    <property type="molecule type" value="Genomic_DNA"/>
</dbReference>
<dbReference type="NCBIfam" id="NF033564">
    <property type="entry name" value="transpos_ISAs1"/>
    <property type="match status" value="1"/>
</dbReference>
<organism evidence="3 5">
    <name type="scientific">Streptomyces pluripotens</name>
    <dbReference type="NCBI Taxonomy" id="1355015"/>
    <lineage>
        <taxon>Bacteria</taxon>
        <taxon>Bacillati</taxon>
        <taxon>Actinomycetota</taxon>
        <taxon>Actinomycetes</taxon>
        <taxon>Kitasatosporales</taxon>
        <taxon>Streptomycetaceae</taxon>
        <taxon>Streptomyces</taxon>
    </lineage>
</organism>
<dbReference type="PANTHER" id="PTHR30298:SF0">
    <property type="entry name" value="PROTEIN YBFL-RELATED"/>
    <property type="match status" value="1"/>
</dbReference>
<dbReference type="KEGG" id="splu:LK06_005830"/>
<dbReference type="InterPro" id="IPR032806">
    <property type="entry name" value="YbfD_N"/>
</dbReference>
<keyword evidence="5" id="KW-1185">Reference proteome</keyword>
<dbReference type="InterPro" id="IPR047647">
    <property type="entry name" value="ISAs1_transpos"/>
</dbReference>
<dbReference type="InterPro" id="IPR051698">
    <property type="entry name" value="Transposase_11-like"/>
</dbReference>
<evidence type="ECO:0000313" key="4">
    <source>
        <dbReference type="EMBL" id="ASN23798.1"/>
    </source>
</evidence>
<dbReference type="EMBL" id="CP022433">
    <property type="protein sequence ID" value="ASN23798.1"/>
    <property type="molecule type" value="Genomic_DNA"/>
</dbReference>
<evidence type="ECO:0000313" key="5">
    <source>
        <dbReference type="Proteomes" id="UP000031501"/>
    </source>
</evidence>
<dbReference type="AlphaFoldDB" id="A0A221NTI3"/>
<dbReference type="GO" id="GO:0004803">
    <property type="term" value="F:transposase activity"/>
    <property type="evidence" value="ECO:0007669"/>
    <property type="project" value="InterPro"/>
</dbReference>
<evidence type="ECO:0000259" key="2">
    <source>
        <dbReference type="Pfam" id="PF13808"/>
    </source>
</evidence>
<feature type="domain" description="H repeat-associated protein N-terminal" evidence="2">
    <location>
        <begin position="37"/>
        <end position="125"/>
    </location>
</feature>